<evidence type="ECO:0000313" key="2">
    <source>
        <dbReference type="EMBL" id="RKN10228.1"/>
    </source>
</evidence>
<keyword evidence="4" id="KW-1185">Reference proteome</keyword>
<gene>
    <name evidence="3" type="ORF">D7318_12030</name>
    <name evidence="2" type="ORF">D7319_10850</name>
</gene>
<dbReference type="EMBL" id="RBDY01000006">
    <property type="protein sequence ID" value="RKN24570.1"/>
    <property type="molecule type" value="Genomic_DNA"/>
</dbReference>
<sequence>MQGDLELVEFGGRWARAELRGDIEALDTLLTGDFAAVGSLGTVLDRARWLARYSSGALVHDLFTWEDVELRRYGGAAVALGVQRQQSVYEGRDVEGAFRVSQFLTAAHGTWRLAALHLTPIGERTALML</sequence>
<dbReference type="SUPFAM" id="SSF54427">
    <property type="entry name" value="NTF2-like"/>
    <property type="match status" value="1"/>
</dbReference>
<reference evidence="4 5" key="1">
    <citation type="submission" date="2018-09" db="EMBL/GenBank/DDBJ databases">
        <title>Streptomyces sp. nov. DS1-2, an endophytic actinomycete isolated from roots of Dendrobium scabrilingue.</title>
        <authorList>
            <person name="Kuncharoen N."/>
            <person name="Kudo T."/>
            <person name="Ohkuma M."/>
            <person name="Yuki M."/>
            <person name="Tanasupawat S."/>
        </authorList>
    </citation>
    <scope>NUCLEOTIDE SEQUENCE [LARGE SCALE GENOMIC DNA]</scope>
    <source>
        <strain evidence="2 5">AZ1-7</strain>
        <strain evidence="3 4">DS1-2</strain>
    </source>
</reference>
<dbReference type="InterPro" id="IPR027843">
    <property type="entry name" value="DUF4440"/>
</dbReference>
<evidence type="ECO:0000313" key="5">
    <source>
        <dbReference type="Proteomes" id="UP000275024"/>
    </source>
</evidence>
<proteinExistence type="predicted"/>
<evidence type="ECO:0000259" key="1">
    <source>
        <dbReference type="Pfam" id="PF14534"/>
    </source>
</evidence>
<dbReference type="Gene3D" id="3.10.450.50">
    <property type="match status" value="1"/>
</dbReference>
<comment type="caution">
    <text evidence="2">The sequence shown here is derived from an EMBL/GenBank/DDBJ whole genome shotgun (WGS) entry which is preliminary data.</text>
</comment>
<name>A0A3A9WAS4_9ACTN</name>
<dbReference type="RefSeq" id="WP_120696905.1">
    <property type="nucleotide sequence ID" value="NZ_RBDX01000006.1"/>
</dbReference>
<dbReference type="Proteomes" id="UP000268652">
    <property type="component" value="Unassembled WGS sequence"/>
</dbReference>
<dbReference type="EMBL" id="RBDX01000006">
    <property type="protein sequence ID" value="RKN10228.1"/>
    <property type="molecule type" value="Genomic_DNA"/>
</dbReference>
<dbReference type="OrthoDB" id="884581at2"/>
<accession>A0A3A9WAS4</accession>
<protein>
    <submittedName>
        <fullName evidence="2">Nuclear transport factor 2 family protein</fullName>
    </submittedName>
</protein>
<organism evidence="2 5">
    <name type="scientific">Streptomyces radicis</name>
    <dbReference type="NCBI Taxonomy" id="1750517"/>
    <lineage>
        <taxon>Bacteria</taxon>
        <taxon>Bacillati</taxon>
        <taxon>Actinomycetota</taxon>
        <taxon>Actinomycetes</taxon>
        <taxon>Kitasatosporales</taxon>
        <taxon>Streptomycetaceae</taxon>
        <taxon>Streptomyces</taxon>
    </lineage>
</organism>
<feature type="domain" description="DUF4440" evidence="1">
    <location>
        <begin position="13"/>
        <end position="113"/>
    </location>
</feature>
<dbReference type="InterPro" id="IPR032710">
    <property type="entry name" value="NTF2-like_dom_sf"/>
</dbReference>
<dbReference type="Proteomes" id="UP000275024">
    <property type="component" value="Unassembled WGS sequence"/>
</dbReference>
<evidence type="ECO:0000313" key="3">
    <source>
        <dbReference type="EMBL" id="RKN24570.1"/>
    </source>
</evidence>
<evidence type="ECO:0000313" key="4">
    <source>
        <dbReference type="Proteomes" id="UP000268652"/>
    </source>
</evidence>
<dbReference type="Pfam" id="PF14534">
    <property type="entry name" value="DUF4440"/>
    <property type="match status" value="1"/>
</dbReference>
<dbReference type="AlphaFoldDB" id="A0A3A9WAS4"/>